<dbReference type="GO" id="GO:0004672">
    <property type="term" value="F:protein kinase activity"/>
    <property type="evidence" value="ECO:0007669"/>
    <property type="project" value="InterPro"/>
</dbReference>
<feature type="domain" description="Protein kinase" evidence="1">
    <location>
        <begin position="1"/>
        <end position="228"/>
    </location>
</feature>
<dbReference type="SUPFAM" id="SSF56112">
    <property type="entry name" value="Protein kinase-like (PK-like)"/>
    <property type="match status" value="1"/>
</dbReference>
<gene>
    <name evidence="2" type="ORF">BJ322DRAFT_1194920</name>
</gene>
<keyword evidence="2" id="KW-0808">Transferase</keyword>
<dbReference type="InterPro" id="IPR001245">
    <property type="entry name" value="Ser-Thr/Tyr_kinase_cat_dom"/>
</dbReference>
<dbReference type="Proteomes" id="UP000736335">
    <property type="component" value="Unassembled WGS sequence"/>
</dbReference>
<dbReference type="GO" id="GO:0005737">
    <property type="term" value="C:cytoplasm"/>
    <property type="evidence" value="ECO:0007669"/>
    <property type="project" value="TreeGrafter"/>
</dbReference>
<feature type="non-terminal residue" evidence="2">
    <location>
        <position position="228"/>
    </location>
</feature>
<dbReference type="InterPro" id="IPR050167">
    <property type="entry name" value="Ser_Thr_protein_kinase"/>
</dbReference>
<dbReference type="PROSITE" id="PS50011">
    <property type="entry name" value="PROTEIN_KINASE_DOM"/>
    <property type="match status" value="1"/>
</dbReference>
<comment type="caution">
    <text evidence="2">The sequence shown here is derived from an EMBL/GenBank/DDBJ whole genome shotgun (WGS) entry which is preliminary data.</text>
</comment>
<dbReference type="Gene3D" id="1.10.510.10">
    <property type="entry name" value="Transferase(Phosphotransferase) domain 1"/>
    <property type="match status" value="1"/>
</dbReference>
<sequence length="228" mass="25800">MYVNNDPRKVTCRLCKESIMWRFVCHPNVLPLLGATMSEGQFAMASEWMPNGDINQFVKARKDVNWFELLRGATEGLVYMHEQGTAHGDLKGANILIDENGHARLADFGLLAIISDGVNVSSSNSLGQAGMHRWMSPELLDPEEFSLKHSCLTEHSDCYALGMVMYEVLSGNLPFHCYKNSAAIGRILRGERPVRPPGEWFNDDVWNLMEDCWKPNPRDRSKTTDILR</sequence>
<keyword evidence="2" id="KW-0418">Kinase</keyword>
<evidence type="ECO:0000259" key="1">
    <source>
        <dbReference type="PROSITE" id="PS50011"/>
    </source>
</evidence>
<name>A0A9P6L643_9AGAM</name>
<dbReference type="PANTHER" id="PTHR23257">
    <property type="entry name" value="SERINE-THREONINE PROTEIN KINASE"/>
    <property type="match status" value="1"/>
</dbReference>
<evidence type="ECO:0000313" key="3">
    <source>
        <dbReference type="Proteomes" id="UP000736335"/>
    </source>
</evidence>
<dbReference type="GO" id="GO:0005524">
    <property type="term" value="F:ATP binding"/>
    <property type="evidence" value="ECO:0007669"/>
    <property type="project" value="InterPro"/>
</dbReference>
<accession>A0A9P6L643</accession>
<dbReference type="PANTHER" id="PTHR23257:SF963">
    <property type="entry name" value="AT08303P"/>
    <property type="match status" value="1"/>
</dbReference>
<dbReference type="Pfam" id="PF07714">
    <property type="entry name" value="PK_Tyr_Ser-Thr"/>
    <property type="match status" value="1"/>
</dbReference>
<reference evidence="2" key="1">
    <citation type="journal article" date="2020" name="Nat. Commun.">
        <title>Large-scale genome sequencing of mycorrhizal fungi provides insights into the early evolution of symbiotic traits.</title>
        <authorList>
            <person name="Miyauchi S."/>
            <person name="Kiss E."/>
            <person name="Kuo A."/>
            <person name="Drula E."/>
            <person name="Kohler A."/>
            <person name="Sanchez-Garcia M."/>
            <person name="Morin E."/>
            <person name="Andreopoulos B."/>
            <person name="Barry K.W."/>
            <person name="Bonito G."/>
            <person name="Buee M."/>
            <person name="Carver A."/>
            <person name="Chen C."/>
            <person name="Cichocki N."/>
            <person name="Clum A."/>
            <person name="Culley D."/>
            <person name="Crous P.W."/>
            <person name="Fauchery L."/>
            <person name="Girlanda M."/>
            <person name="Hayes R.D."/>
            <person name="Keri Z."/>
            <person name="LaButti K."/>
            <person name="Lipzen A."/>
            <person name="Lombard V."/>
            <person name="Magnuson J."/>
            <person name="Maillard F."/>
            <person name="Murat C."/>
            <person name="Nolan M."/>
            <person name="Ohm R.A."/>
            <person name="Pangilinan J."/>
            <person name="Pereira M.F."/>
            <person name="Perotto S."/>
            <person name="Peter M."/>
            <person name="Pfister S."/>
            <person name="Riley R."/>
            <person name="Sitrit Y."/>
            <person name="Stielow J.B."/>
            <person name="Szollosi G."/>
            <person name="Zifcakova L."/>
            <person name="Stursova M."/>
            <person name="Spatafora J.W."/>
            <person name="Tedersoo L."/>
            <person name="Vaario L.M."/>
            <person name="Yamada A."/>
            <person name="Yan M."/>
            <person name="Wang P."/>
            <person name="Xu J."/>
            <person name="Bruns T."/>
            <person name="Baldrian P."/>
            <person name="Vilgalys R."/>
            <person name="Dunand C."/>
            <person name="Henrissat B."/>
            <person name="Grigoriev I.V."/>
            <person name="Hibbett D."/>
            <person name="Nagy L.G."/>
            <person name="Martin F.M."/>
        </authorList>
    </citation>
    <scope>NUCLEOTIDE SEQUENCE</scope>
    <source>
        <strain evidence="2">UH-Tt-Lm1</strain>
    </source>
</reference>
<dbReference type="OrthoDB" id="346907at2759"/>
<dbReference type="InterPro" id="IPR000719">
    <property type="entry name" value="Prot_kinase_dom"/>
</dbReference>
<keyword evidence="3" id="KW-1185">Reference proteome</keyword>
<dbReference type="InterPro" id="IPR011009">
    <property type="entry name" value="Kinase-like_dom_sf"/>
</dbReference>
<protein>
    <submittedName>
        <fullName evidence="2">Kinase-like domain-containing protein</fullName>
    </submittedName>
</protein>
<organism evidence="2 3">
    <name type="scientific">Thelephora terrestris</name>
    <dbReference type="NCBI Taxonomy" id="56493"/>
    <lineage>
        <taxon>Eukaryota</taxon>
        <taxon>Fungi</taxon>
        <taxon>Dikarya</taxon>
        <taxon>Basidiomycota</taxon>
        <taxon>Agaricomycotina</taxon>
        <taxon>Agaricomycetes</taxon>
        <taxon>Thelephorales</taxon>
        <taxon>Thelephoraceae</taxon>
        <taxon>Thelephora</taxon>
    </lineage>
</organism>
<reference evidence="2" key="2">
    <citation type="submission" date="2020-11" db="EMBL/GenBank/DDBJ databases">
        <authorList>
            <consortium name="DOE Joint Genome Institute"/>
            <person name="Kuo A."/>
            <person name="Miyauchi S."/>
            <person name="Kiss E."/>
            <person name="Drula E."/>
            <person name="Kohler A."/>
            <person name="Sanchez-Garcia M."/>
            <person name="Andreopoulos B."/>
            <person name="Barry K.W."/>
            <person name="Bonito G."/>
            <person name="Buee M."/>
            <person name="Carver A."/>
            <person name="Chen C."/>
            <person name="Cichocki N."/>
            <person name="Clum A."/>
            <person name="Culley D."/>
            <person name="Crous P.W."/>
            <person name="Fauchery L."/>
            <person name="Girlanda M."/>
            <person name="Hayes R."/>
            <person name="Keri Z."/>
            <person name="Labutti K."/>
            <person name="Lipzen A."/>
            <person name="Lombard V."/>
            <person name="Magnuson J."/>
            <person name="Maillard F."/>
            <person name="Morin E."/>
            <person name="Murat C."/>
            <person name="Nolan M."/>
            <person name="Ohm R."/>
            <person name="Pangilinan J."/>
            <person name="Pereira M."/>
            <person name="Perotto S."/>
            <person name="Peter M."/>
            <person name="Riley R."/>
            <person name="Sitrit Y."/>
            <person name="Stielow B."/>
            <person name="Szollosi G."/>
            <person name="Zifcakova L."/>
            <person name="Stursova M."/>
            <person name="Spatafora J.W."/>
            <person name="Tedersoo L."/>
            <person name="Vaario L.-M."/>
            <person name="Yamada A."/>
            <person name="Yan M."/>
            <person name="Wang P."/>
            <person name="Xu J."/>
            <person name="Bruns T."/>
            <person name="Baldrian P."/>
            <person name="Vilgalys R."/>
            <person name="Henrissat B."/>
            <person name="Grigoriev I.V."/>
            <person name="Hibbett D."/>
            <person name="Nagy L.G."/>
            <person name="Martin F.M."/>
        </authorList>
    </citation>
    <scope>NUCLEOTIDE SEQUENCE</scope>
    <source>
        <strain evidence="2">UH-Tt-Lm1</strain>
    </source>
</reference>
<dbReference type="AlphaFoldDB" id="A0A9P6L643"/>
<evidence type="ECO:0000313" key="2">
    <source>
        <dbReference type="EMBL" id="KAF9784402.1"/>
    </source>
</evidence>
<dbReference type="PIRSF" id="PIRSF000654">
    <property type="entry name" value="Integrin-linked_kinase"/>
    <property type="match status" value="1"/>
</dbReference>
<dbReference type="SMART" id="SM00220">
    <property type="entry name" value="S_TKc"/>
    <property type="match status" value="1"/>
</dbReference>
<dbReference type="GO" id="GO:0007165">
    <property type="term" value="P:signal transduction"/>
    <property type="evidence" value="ECO:0007669"/>
    <property type="project" value="TreeGrafter"/>
</dbReference>
<dbReference type="EMBL" id="WIUZ02000008">
    <property type="protein sequence ID" value="KAF9784402.1"/>
    <property type="molecule type" value="Genomic_DNA"/>
</dbReference>
<proteinExistence type="predicted"/>